<proteinExistence type="predicted"/>
<dbReference type="RefSeq" id="WP_261173290.1">
    <property type="nucleotide sequence ID" value="NZ_JAFCYX010000001.1"/>
</dbReference>
<dbReference type="EMBL" id="JAVFJF020000004">
    <property type="protein sequence ID" value="MEJ8673853.1"/>
    <property type="molecule type" value="Genomic_DNA"/>
</dbReference>
<evidence type="ECO:0000313" key="2">
    <source>
        <dbReference type="Proteomes" id="UP001224516"/>
    </source>
</evidence>
<reference evidence="1 2" key="1">
    <citation type="submission" date="2023-12" db="EMBL/GenBank/DDBJ databases">
        <title>Evaluation and characterization of a potential secondary metabolite violacein from indigenous Chromobacterium amazonense SAM215.</title>
        <authorList>
            <person name="Tarafdar M.R."/>
            <person name="Abedin S.M."/>
            <person name="Atiqua A."/>
            <person name="Saha A."/>
            <person name="Khan S.N."/>
        </authorList>
    </citation>
    <scope>NUCLEOTIDE SEQUENCE [LARGE SCALE GENOMIC DNA]</scope>
    <source>
        <strain evidence="1 2">SAM215</strain>
    </source>
</reference>
<gene>
    <name evidence="1" type="ORF">QCL97_003870</name>
</gene>
<sequence length="130" mass="14207">MAPLINNHSMPIKNAIGFLFTVLFQRHIASNPAAPGESLAMTKVFALSLALSLAAPFALAAGDKYCAVQIKTVEHQVVKNGHKDTVNKQAEEHDAEHFRRMLERCSDNASQSVRNVWTAALAQVNGKLKK</sequence>
<dbReference type="Proteomes" id="UP001224516">
    <property type="component" value="Unassembled WGS sequence"/>
</dbReference>
<evidence type="ECO:0000313" key="1">
    <source>
        <dbReference type="EMBL" id="MEJ8673853.1"/>
    </source>
</evidence>
<organism evidence="1 2">
    <name type="scientific">Chromobacterium amazonense</name>
    <dbReference type="NCBI Taxonomy" id="1382803"/>
    <lineage>
        <taxon>Bacteria</taxon>
        <taxon>Pseudomonadati</taxon>
        <taxon>Pseudomonadota</taxon>
        <taxon>Betaproteobacteria</taxon>
        <taxon>Neisseriales</taxon>
        <taxon>Chromobacteriaceae</taxon>
        <taxon>Chromobacterium</taxon>
    </lineage>
</organism>
<keyword evidence="2" id="KW-1185">Reference proteome</keyword>
<accession>A0ABU8UZ41</accession>
<name>A0ABU8UZ41_9NEIS</name>
<protein>
    <submittedName>
        <fullName evidence="1">Uncharacterized protein</fullName>
    </submittedName>
</protein>
<comment type="caution">
    <text evidence="1">The sequence shown here is derived from an EMBL/GenBank/DDBJ whole genome shotgun (WGS) entry which is preliminary data.</text>
</comment>